<dbReference type="InterPro" id="IPR036397">
    <property type="entry name" value="RNaseH_sf"/>
</dbReference>
<evidence type="ECO:0000313" key="2">
    <source>
        <dbReference type="EMBL" id="DAF97404.1"/>
    </source>
</evidence>
<reference evidence="2" key="1">
    <citation type="journal article" date="2021" name="Proc. Natl. Acad. Sci. U.S.A.">
        <title>A Catalog of Tens of Thousands of Viruses from Human Metagenomes Reveals Hidden Associations with Chronic Diseases.</title>
        <authorList>
            <person name="Tisza M.J."/>
            <person name="Buck C.B."/>
        </authorList>
    </citation>
    <scope>NUCLEOTIDE SEQUENCE</scope>
    <source>
        <strain evidence="2">CtijX18</strain>
    </source>
</reference>
<dbReference type="GO" id="GO:0003676">
    <property type="term" value="F:nucleic acid binding"/>
    <property type="evidence" value="ECO:0007669"/>
    <property type="project" value="InterPro"/>
</dbReference>
<accession>A0A8S5USM4</accession>
<evidence type="ECO:0000259" key="1">
    <source>
        <dbReference type="PROSITE" id="PS50879"/>
    </source>
</evidence>
<protein>
    <submittedName>
        <fullName evidence="2">Ribonuclease HI</fullName>
    </submittedName>
</protein>
<proteinExistence type="predicted"/>
<dbReference type="InterPro" id="IPR012337">
    <property type="entry name" value="RNaseH-like_sf"/>
</dbReference>
<dbReference type="PROSITE" id="PS50879">
    <property type="entry name" value="RNASE_H_1"/>
    <property type="match status" value="1"/>
</dbReference>
<dbReference type="EMBL" id="BK016133">
    <property type="protein sequence ID" value="DAF97404.1"/>
    <property type="molecule type" value="Genomic_DNA"/>
</dbReference>
<dbReference type="GO" id="GO:0004523">
    <property type="term" value="F:RNA-DNA hybrid ribonuclease activity"/>
    <property type="evidence" value="ECO:0007669"/>
    <property type="project" value="InterPro"/>
</dbReference>
<dbReference type="Pfam" id="PF00075">
    <property type="entry name" value="RNase_H"/>
    <property type="match status" value="1"/>
</dbReference>
<organism evidence="2">
    <name type="scientific">Myoviridae sp. ctijX18</name>
    <dbReference type="NCBI Taxonomy" id="2825154"/>
    <lineage>
        <taxon>Viruses</taxon>
        <taxon>Duplodnaviria</taxon>
        <taxon>Heunggongvirae</taxon>
        <taxon>Uroviricota</taxon>
        <taxon>Caudoviricetes</taxon>
    </lineage>
</organism>
<dbReference type="Gene3D" id="3.30.420.10">
    <property type="entry name" value="Ribonuclease H-like superfamily/Ribonuclease H"/>
    <property type="match status" value="1"/>
</dbReference>
<feature type="domain" description="RNase H type-1" evidence="1">
    <location>
        <begin position="1"/>
        <end position="221"/>
    </location>
</feature>
<dbReference type="SUPFAM" id="SSF53098">
    <property type="entry name" value="Ribonuclease H-like"/>
    <property type="match status" value="1"/>
</dbReference>
<dbReference type="InterPro" id="IPR002156">
    <property type="entry name" value="RNaseH_domain"/>
</dbReference>
<name>A0A8S5USM4_9CAUD</name>
<sequence>MVIYCDGGNFRENPGPYGCGLHWYTYSNKPYAKFPINGLFPTTLGYWEGKKPETEGIKEFPTVQSVEEFRNAFIRIQDGKKVLNDKPYLVFIEKMKEYSRGFPTPGSNNLAELEAMKKALAIILEEKVDFTLLYCDSQYVLGGLKQVDKWAKENWMSSTGKPLSNKEQWLDIHYLLQQIREQKLHFAPQWIKGHGDAKADKRTLSNIANVFADKMATIAANLANNLKYQVDLTQTQGILESDITLEDLAKEKKPPKPHPLLSNKRMYLSYQGREDKNIFYLGDPGSITAPKKLINGVEKKLPIDLYTGKMIADTQIAILYLEGGDPIVNMIEEVQDIWLKQHYQHNNLIYCLQMDNITSSKVYSALHKYGKYYLCRPKGVPNLETIDGKGLTYVNDPIYLAMRNIDHLTELNHVLSHYVNKAEHIREIDLTEYFYTTKEMTVEKDIQGKERQKAALGKSLLKTLGTDVISIKPKIQFDSGIEKEITLSFGVDLPLRNQFKQIEDEMPTVKLLLWHESGAVYRYATFIALHEKVDSNTVRLKNYMIVRGTYSSQFLAE</sequence>